<dbReference type="VEuPathDB" id="AmoebaDB:ACA1_289670"/>
<dbReference type="Proteomes" id="UP000011083">
    <property type="component" value="Unassembled WGS sequence"/>
</dbReference>
<organism evidence="3 4">
    <name type="scientific">Acanthamoeba castellanii (strain ATCC 30010 / Neff)</name>
    <dbReference type="NCBI Taxonomy" id="1257118"/>
    <lineage>
        <taxon>Eukaryota</taxon>
        <taxon>Amoebozoa</taxon>
        <taxon>Discosea</taxon>
        <taxon>Longamoebia</taxon>
        <taxon>Centramoebida</taxon>
        <taxon>Acanthamoebidae</taxon>
        <taxon>Acanthamoeba</taxon>
    </lineage>
</organism>
<evidence type="ECO:0000256" key="1">
    <source>
        <dbReference type="SAM" id="MobiDB-lite"/>
    </source>
</evidence>
<feature type="transmembrane region" description="Helical" evidence="2">
    <location>
        <begin position="371"/>
        <end position="392"/>
    </location>
</feature>
<keyword evidence="2" id="KW-1133">Transmembrane helix</keyword>
<dbReference type="RefSeq" id="XP_004367969.1">
    <property type="nucleotide sequence ID" value="XM_004367912.1"/>
</dbReference>
<feature type="compositionally biased region" description="Basic and acidic residues" evidence="1">
    <location>
        <begin position="15"/>
        <end position="29"/>
    </location>
</feature>
<keyword evidence="4" id="KW-1185">Reference proteome</keyword>
<keyword evidence="2" id="KW-0812">Transmembrane</keyword>
<reference evidence="3 4" key="1">
    <citation type="journal article" date="2013" name="Genome Biol.">
        <title>Genome of Acanthamoeba castellanii highlights extensive lateral gene transfer and early evolution of tyrosine kinase signaling.</title>
        <authorList>
            <person name="Clarke M."/>
            <person name="Lohan A.J."/>
            <person name="Liu B."/>
            <person name="Lagkouvardos I."/>
            <person name="Roy S."/>
            <person name="Zafar N."/>
            <person name="Bertelli C."/>
            <person name="Schilde C."/>
            <person name="Kianianmomeni A."/>
            <person name="Burglin T.R."/>
            <person name="Frech C."/>
            <person name="Turcotte B."/>
            <person name="Kopec K.O."/>
            <person name="Synnott J.M."/>
            <person name="Choo C."/>
            <person name="Paponov I."/>
            <person name="Finkler A."/>
            <person name="Soon Heng Tan C."/>
            <person name="Hutchins A.P."/>
            <person name="Weinmeier T."/>
            <person name="Rattei T."/>
            <person name="Chu J.S."/>
            <person name="Gimenez G."/>
            <person name="Irimia M."/>
            <person name="Rigden D.J."/>
            <person name="Fitzpatrick D.A."/>
            <person name="Lorenzo-Morales J."/>
            <person name="Bateman A."/>
            <person name="Chiu C.H."/>
            <person name="Tang P."/>
            <person name="Hegemann P."/>
            <person name="Fromm H."/>
            <person name="Raoult D."/>
            <person name="Greub G."/>
            <person name="Miranda-Saavedra D."/>
            <person name="Chen N."/>
            <person name="Nash P."/>
            <person name="Ginger M.L."/>
            <person name="Horn M."/>
            <person name="Schaap P."/>
            <person name="Caler L."/>
            <person name="Loftus B."/>
        </authorList>
    </citation>
    <scope>NUCLEOTIDE SEQUENCE [LARGE SCALE GENOMIC DNA]</scope>
    <source>
        <strain evidence="3 4">Neff</strain>
    </source>
</reference>
<dbReference type="KEGG" id="acan:ACA1_289670"/>
<feature type="region of interest" description="Disordered" evidence="1">
    <location>
        <begin position="1"/>
        <end position="55"/>
    </location>
</feature>
<keyword evidence="2" id="KW-0472">Membrane</keyword>
<evidence type="ECO:0000313" key="4">
    <source>
        <dbReference type="Proteomes" id="UP000011083"/>
    </source>
</evidence>
<evidence type="ECO:0000256" key="2">
    <source>
        <dbReference type="SAM" id="Phobius"/>
    </source>
</evidence>
<evidence type="ECO:0000313" key="3">
    <source>
        <dbReference type="EMBL" id="ELR25214.1"/>
    </source>
</evidence>
<gene>
    <name evidence="3" type="ORF">ACA1_289670</name>
</gene>
<proteinExistence type="predicted"/>
<accession>L8HI13</accession>
<name>L8HI13_ACACF</name>
<dbReference type="AlphaFoldDB" id="L8HI13"/>
<dbReference type="EMBL" id="KB007805">
    <property type="protein sequence ID" value="ELR25214.1"/>
    <property type="molecule type" value="Genomic_DNA"/>
</dbReference>
<protein>
    <submittedName>
        <fullName evidence="3">Uncharacterized protein</fullName>
    </submittedName>
</protein>
<dbReference type="GeneID" id="14926259"/>
<sequence>MEAPEGTVEVLYPRSEAEAKAKAKAKADAEAEAEQEEKYPPRRRRKAGSTAPATNWRGVVDYQRNPAPSLEAGVEPVPPDVAAKVKGNNFWFNVRALAGCKSSDLRRIANEYAVGSPEQQAADTDNPCRGNALSIVLLGCESYDRLVILNGIIAAALDRQRGDIPDLQPHRFSAHTKGYTLRLENAKLRFTDVRWLTLDESLTNEMVRLAQRGATNEEPAVPLVSPARAVLNDMRVDVALIVLRNTTSEEGLRHYIDMAQSLDDVPYVFVVAQAFPLREFDERGWRRKLDNTSAPIVPLQFYDNPTAGELMNSRYLHLLLLTISQAEIRAHLKGKESQGLQAVEAAAREAVPDASEPTVVTPRGSSPGITALLSFLLGVLSTLFVVLLVRILS</sequence>